<dbReference type="InterPro" id="IPR016169">
    <property type="entry name" value="FAD-bd_PCMH_sub2"/>
</dbReference>
<dbReference type="SUPFAM" id="SSF56176">
    <property type="entry name" value="FAD-binding/transporter-associated domain-like"/>
    <property type="match status" value="1"/>
</dbReference>
<keyword evidence="5" id="KW-0677">Repeat</keyword>
<evidence type="ECO:0000259" key="13">
    <source>
        <dbReference type="PROSITE" id="PS51846"/>
    </source>
</evidence>
<dbReference type="InterPro" id="IPR002550">
    <property type="entry name" value="CNNM"/>
</dbReference>
<dbReference type="CDD" id="cd04590">
    <property type="entry name" value="CBS_pair_CorC_HlyC_assoc"/>
    <property type="match status" value="1"/>
</dbReference>
<dbReference type="SMART" id="SM01091">
    <property type="entry name" value="CorC_HlyC"/>
    <property type="match status" value="1"/>
</dbReference>
<dbReference type="GO" id="GO:0005886">
    <property type="term" value="C:plasma membrane"/>
    <property type="evidence" value="ECO:0007669"/>
    <property type="project" value="UniProtKB-SubCell"/>
</dbReference>
<dbReference type="Gene3D" id="3.30.465.10">
    <property type="match status" value="1"/>
</dbReference>
<dbReference type="GO" id="GO:0050660">
    <property type="term" value="F:flavin adenine dinucleotide binding"/>
    <property type="evidence" value="ECO:0007669"/>
    <property type="project" value="InterPro"/>
</dbReference>
<feature type="domain" description="CBS" evidence="12">
    <location>
        <begin position="284"/>
        <end position="343"/>
    </location>
</feature>
<dbReference type="InterPro" id="IPR051676">
    <property type="entry name" value="UPF0053_domain"/>
</dbReference>
<dbReference type="PANTHER" id="PTHR43099:SF2">
    <property type="entry name" value="UPF0053 PROTEIN YRKA"/>
    <property type="match status" value="1"/>
</dbReference>
<dbReference type="RefSeq" id="WP_096240549.1">
    <property type="nucleotide sequence ID" value="NZ_LT907978.1"/>
</dbReference>
<dbReference type="EMBL" id="LT907978">
    <property type="protein sequence ID" value="SOB72614.1"/>
    <property type="molecule type" value="Genomic_DNA"/>
</dbReference>
<dbReference type="STRING" id="39488.ERS852450_02746"/>
<feature type="domain" description="CBS" evidence="12">
    <location>
        <begin position="225"/>
        <end position="282"/>
    </location>
</feature>
<dbReference type="Pfam" id="PF03471">
    <property type="entry name" value="CorC_HlyC"/>
    <property type="match status" value="1"/>
</dbReference>
<evidence type="ECO:0000256" key="5">
    <source>
        <dbReference type="ARBA" id="ARBA00022737"/>
    </source>
</evidence>
<gene>
    <name evidence="14" type="ORF">EHLA_1981</name>
</gene>
<evidence type="ECO:0000256" key="6">
    <source>
        <dbReference type="ARBA" id="ARBA00022989"/>
    </source>
</evidence>
<keyword evidence="4 10" id="KW-0812">Transmembrane</keyword>
<evidence type="ECO:0000313" key="14">
    <source>
        <dbReference type="EMBL" id="SOB72614.1"/>
    </source>
</evidence>
<evidence type="ECO:0000256" key="11">
    <source>
        <dbReference type="SAM" id="Phobius"/>
    </source>
</evidence>
<dbReference type="PANTHER" id="PTHR43099">
    <property type="entry name" value="UPF0053 PROTEIN YRKA"/>
    <property type="match status" value="1"/>
</dbReference>
<dbReference type="Pfam" id="PF00571">
    <property type="entry name" value="CBS"/>
    <property type="match status" value="2"/>
</dbReference>
<dbReference type="InterPro" id="IPR044751">
    <property type="entry name" value="Ion_transp-like_CBS"/>
</dbReference>
<evidence type="ECO:0000256" key="9">
    <source>
        <dbReference type="PROSITE-ProRule" id="PRU00703"/>
    </source>
</evidence>
<dbReference type="InterPro" id="IPR005170">
    <property type="entry name" value="Transptr-assoc_dom"/>
</dbReference>
<evidence type="ECO:0000313" key="15">
    <source>
        <dbReference type="Proteomes" id="UP000217549"/>
    </source>
</evidence>
<dbReference type="InterPro" id="IPR036318">
    <property type="entry name" value="FAD-bd_PCMH-like_sf"/>
</dbReference>
<dbReference type="Pfam" id="PF01595">
    <property type="entry name" value="CNNM"/>
    <property type="match status" value="1"/>
</dbReference>
<keyword evidence="15" id="KW-1185">Reference proteome</keyword>
<dbReference type="InterPro" id="IPR000644">
    <property type="entry name" value="CBS_dom"/>
</dbReference>
<dbReference type="SMART" id="SM00116">
    <property type="entry name" value="CBS"/>
    <property type="match status" value="2"/>
</dbReference>
<feature type="domain" description="CNNM transmembrane" evidence="13">
    <location>
        <begin position="1"/>
        <end position="204"/>
    </location>
</feature>
<feature type="transmembrane region" description="Helical" evidence="11">
    <location>
        <begin position="143"/>
        <end position="162"/>
    </location>
</feature>
<dbReference type="PROSITE" id="PS51846">
    <property type="entry name" value="CNNM"/>
    <property type="match status" value="1"/>
</dbReference>
<dbReference type="Proteomes" id="UP000217549">
    <property type="component" value="Chromosome I"/>
</dbReference>
<evidence type="ECO:0000256" key="3">
    <source>
        <dbReference type="ARBA" id="ARBA00022475"/>
    </source>
</evidence>
<feature type="transmembrane region" description="Helical" evidence="11">
    <location>
        <begin position="60"/>
        <end position="81"/>
    </location>
</feature>
<feature type="transmembrane region" description="Helical" evidence="11">
    <location>
        <begin position="6"/>
        <end position="26"/>
    </location>
</feature>
<proteinExistence type="inferred from homology"/>
<feature type="transmembrane region" description="Helical" evidence="11">
    <location>
        <begin position="101"/>
        <end position="122"/>
    </location>
</feature>
<keyword evidence="6 10" id="KW-1133">Transmembrane helix</keyword>
<evidence type="ECO:0000256" key="1">
    <source>
        <dbReference type="ARBA" id="ARBA00004651"/>
    </source>
</evidence>
<protein>
    <submittedName>
        <fullName evidence="14">CO dehydrogenase flavoprotein-like, FAD-binding, subdomain 2</fullName>
    </submittedName>
</protein>
<keyword evidence="3" id="KW-1003">Cell membrane</keyword>
<name>A0A285PSR8_9FIRM</name>
<dbReference type="PROSITE" id="PS51371">
    <property type="entry name" value="CBS"/>
    <property type="match status" value="2"/>
</dbReference>
<keyword evidence="8 10" id="KW-0472">Membrane</keyword>
<dbReference type="AlphaFoldDB" id="A0A285PSR8"/>
<dbReference type="SUPFAM" id="SSF54631">
    <property type="entry name" value="CBS-domain pair"/>
    <property type="match status" value="1"/>
</dbReference>
<organism evidence="14 15">
    <name type="scientific">Anaerobutyricum hallii</name>
    <dbReference type="NCBI Taxonomy" id="39488"/>
    <lineage>
        <taxon>Bacteria</taxon>
        <taxon>Bacillati</taxon>
        <taxon>Bacillota</taxon>
        <taxon>Clostridia</taxon>
        <taxon>Lachnospirales</taxon>
        <taxon>Lachnospiraceae</taxon>
        <taxon>Anaerobutyricum</taxon>
    </lineage>
</organism>
<comment type="subcellular location">
    <subcellularLocation>
        <location evidence="1">Cell membrane</location>
        <topology evidence="1">Multi-pass membrane protein</topology>
    </subcellularLocation>
</comment>
<reference evidence="15" key="1">
    <citation type="submission" date="2017-09" db="EMBL/GenBank/DDBJ databases">
        <authorList>
            <person name="Shetty A S."/>
        </authorList>
    </citation>
    <scope>NUCLEOTIDE SEQUENCE [LARGE SCALE GENOMIC DNA]</scope>
</reference>
<sequence length="442" mass="49708">MVGIIILQIVLIILNAIFSSAEISVISMNETKIKQMAEEGDRRAEKAVLLLEKPAKFLEAIQAAVTFAGLLSGAFVAVYFAEFVKSVVLEGFAGKMIVSEQVIYGVSVIVVTLILTYVNLLFGEILPKRAAMSKSEDDAFKRVGILFLAAKLFAPLAGLLHISSNIFLRIVGINPEEEQEVVTEEEIRMMLAEGKEQGTIQNEESKLIQNVFEFNDTTAEQVSTRRRDLVCLNLEDDAQEWEKTIRECRFSHFPIIDSNQEDVVGILDTKDYFRSEDKSKEYVMKNAVDDPYFVPENMKANILFAHMKKVRIYFAVVLDEYGGMSGIVTLHDLVEALVGELEEEEMPAKPEDIKKIKEDVWRIQGCAQLDEVSEALGVEFPEVFDTFSGFVWDAIGRVPAEGEKFSLEVNDLKIDVKNIENHMVDYAIVRKVKKRGSNEADI</sequence>
<dbReference type="InterPro" id="IPR046342">
    <property type="entry name" value="CBS_dom_sf"/>
</dbReference>
<evidence type="ECO:0000259" key="12">
    <source>
        <dbReference type="PROSITE" id="PS51371"/>
    </source>
</evidence>
<comment type="similarity">
    <text evidence="2">Belongs to the UPF0053 family.</text>
</comment>
<dbReference type="KEGG" id="ehl:EHLA_1981"/>
<evidence type="ECO:0000256" key="10">
    <source>
        <dbReference type="PROSITE-ProRule" id="PRU01193"/>
    </source>
</evidence>
<dbReference type="Gene3D" id="3.10.580.10">
    <property type="entry name" value="CBS-domain"/>
    <property type="match status" value="1"/>
</dbReference>
<evidence type="ECO:0000256" key="8">
    <source>
        <dbReference type="ARBA" id="ARBA00023136"/>
    </source>
</evidence>
<evidence type="ECO:0000256" key="2">
    <source>
        <dbReference type="ARBA" id="ARBA00006337"/>
    </source>
</evidence>
<evidence type="ECO:0000256" key="4">
    <source>
        <dbReference type="ARBA" id="ARBA00022692"/>
    </source>
</evidence>
<keyword evidence="7 9" id="KW-0129">CBS domain</keyword>
<accession>A0A285PSR8</accession>
<evidence type="ECO:0000256" key="7">
    <source>
        <dbReference type="ARBA" id="ARBA00023122"/>
    </source>
</evidence>